<dbReference type="WBParaSite" id="PgB11_g074_t01">
    <property type="protein sequence ID" value="PgB11_g074_t01"/>
    <property type="gene ID" value="PgB11_g074"/>
</dbReference>
<feature type="region of interest" description="Disordered" evidence="1">
    <location>
        <begin position="422"/>
        <end position="456"/>
    </location>
</feature>
<sequence>MMSSNGFPAFDGLTEQYDEDWLFGLEDDTLKCSSSPPPNAAADMALSVPVRTCPSPLSQIPTREPFPSEAPPKLSPVPCEQQTFITLSNHVPPPQGAASTQQLMQPTPSTSNTQPAELNPLDYELCGTEVTMVPVQSTSPVIIAKQAIDVHMVQPSTSGLQHNGTLVQQPAGCLQAVNGQWFVQAQVQHVQTSGGTVIAVVPNFCRTQGAPVAQATIATQSPQQIVASIGAQPTQHVMHSQTPQHQTVVHTSRASNAAVSVNVVSANTQQSHSVMQHLLSQPTLARHQASSSTTMSSITTPKPKQRAPQSRANGRKKNAAQGGTLGAVLAKANKLAAASSTDASLNQILPPSQGIEMRLSVQNSEQVANLSKEISRLQNLQATYNVDHSAEIKDLENKRAQIFFEALAQQHKDKDLLSAVNAQPSVTVSTSSRQRNNYSRQHHPPQQRVVVQHQSQPSTSCEQPLVMYEAAPNPQAQESPLSYQPYQVSPYPSTSQALQRNSYDPRVNQVQVAQAPVVQQYTYAANEPQVTPVCSSYIGEHAQTSVSQASVVLQSASPCTTNLQSVLVNGPSEAVVPPSPLYPPPDLPTSADIAGAVSDKRQRRTQRLHDYFEQLRRLVQYADTTSPFRDLSDALNRLLPFHVYHEPELNDAIIDQFDDDCLRHFVHLTERKNRVEHRLRTILYNEAMRDADSSEQCLLLSMESEYEKRKLEEERSRAAADIEGFVSNSTLCTELSEEQVQNAKKEFDSRKPVSPLKQHIHFDYHPFSEEELLARCISPMPDSDLESSSSFEQEESHNSDTNEELCDVKQEQKAEEEASEVEAKLIDVKVVCSAVDDGAPGTGNVSARVAYTARTRLASSSNNSSSYKGEIRNEDDWIESSPSPELTPATLGSAALPKIFPVMNEKTGGTAKEDSIEEPTSCPAEQSASLLWRKSRRDSQVSSPNYAASSPVVPHALPARSGALAQDGSERLRGVMQPKELSQPREELIRTQIRQDFRPFRKRRFPSSQPARDSLPATLEEGPSVNRSGEVQLRFRKHGMPSSQSREKREPPLLARKRQLQSSETCDTALATSVRSSPISHDEVVRSSPITFPVTASSSLAPAKVELLLPCTRSPQTRQESNRIRLQNASPELPLRSLSTQIKSSEGTIIHGDENSASIERQPHPAVAYHATQLVPLENAPNGVQKETPQSEGRMETRPPIKIKIALMDTSVKKRDDGRDAKRRKERKKDKKRKHHTHHSHNENRENGCELEANGLLASCSNEMRADNLSAQLVASTLDDPSHSRILMRISRKKNGSTPEPTCSAFSRQLSGNERRIDAVVSEPVLPPRIPKLKIRIGRSDANEEGRLTCINRIDEGKESVCKPDGKHSFLAREPTRSPSRSEDVPKLHASSCAPSDDVQFSPQSEASDEEADQQLRAQTDTVISQLSGWGPSLPLSHNPAETFSRLVGSSPLVNPLLGALMPLPSAPWLLSAANLNHAAAGIAAAQSLPWLIPPSALMQQAATAQPRKLSSAATAPLDNPR</sequence>
<dbReference type="WBParaSite" id="PgB11_g074_t02">
    <property type="protein sequence ID" value="PgB11_g074_t02"/>
    <property type="gene ID" value="PgB11_g074"/>
</dbReference>
<feature type="compositionally biased region" description="Basic residues" evidence="1">
    <location>
        <begin position="1221"/>
        <end position="1239"/>
    </location>
</feature>
<accession>A0A914ZS32</accession>
<feature type="compositionally biased region" description="Low complexity" evidence="1">
    <location>
        <begin position="290"/>
        <end position="300"/>
    </location>
</feature>
<feature type="compositionally biased region" description="Basic and acidic residues" evidence="1">
    <location>
        <begin position="1211"/>
        <end position="1220"/>
    </location>
</feature>
<evidence type="ECO:0000259" key="2">
    <source>
        <dbReference type="Pfam" id="PF15249"/>
    </source>
</evidence>
<feature type="compositionally biased region" description="Basic and acidic residues" evidence="1">
    <location>
        <begin position="982"/>
        <end position="999"/>
    </location>
</feature>
<protein>
    <submittedName>
        <fullName evidence="4 5">GLTSCR protein conserved domain-containing protein</fullName>
    </submittedName>
</protein>
<evidence type="ECO:0000256" key="1">
    <source>
        <dbReference type="SAM" id="MobiDB-lite"/>
    </source>
</evidence>
<evidence type="ECO:0000313" key="4">
    <source>
        <dbReference type="WBParaSite" id="PgB11_g074_t01"/>
    </source>
</evidence>
<feature type="region of interest" description="Disordered" evidence="1">
    <location>
        <begin position="474"/>
        <end position="498"/>
    </location>
</feature>
<feature type="compositionally biased region" description="Polar residues" evidence="1">
    <location>
        <begin position="1060"/>
        <end position="1079"/>
    </location>
</feature>
<dbReference type="InterPro" id="IPR015671">
    <property type="entry name" value="GSCR1_dom"/>
</dbReference>
<reference evidence="4 5" key="1">
    <citation type="submission" date="2022-11" db="UniProtKB">
        <authorList>
            <consortium name="WormBaseParasite"/>
        </authorList>
    </citation>
    <scope>IDENTIFICATION</scope>
</reference>
<dbReference type="Proteomes" id="UP000887569">
    <property type="component" value="Unplaced"/>
</dbReference>
<name>A0A914ZS32_PARUN</name>
<feature type="region of interest" description="Disordered" evidence="1">
    <location>
        <begin position="282"/>
        <end position="322"/>
    </location>
</feature>
<keyword evidence="3" id="KW-1185">Reference proteome</keyword>
<evidence type="ECO:0000313" key="5">
    <source>
        <dbReference type="WBParaSite" id="PgB11_g074_t02"/>
    </source>
</evidence>
<feature type="region of interest" description="Disordered" evidence="1">
    <location>
        <begin position="1362"/>
        <end position="1415"/>
    </location>
</feature>
<proteinExistence type="predicted"/>
<feature type="compositionally biased region" description="Polar residues" evidence="1">
    <location>
        <begin position="97"/>
        <end position="116"/>
    </location>
</feature>
<feature type="region of interest" description="Disordered" evidence="1">
    <location>
        <begin position="1176"/>
        <end position="1247"/>
    </location>
</feature>
<feature type="compositionally biased region" description="Basic and acidic residues" evidence="1">
    <location>
        <begin position="794"/>
        <end position="816"/>
    </location>
</feature>
<feature type="region of interest" description="Disordered" evidence="1">
    <location>
        <begin position="783"/>
        <end position="816"/>
    </location>
</feature>
<feature type="compositionally biased region" description="Basic and acidic residues" evidence="1">
    <location>
        <begin position="1374"/>
        <end position="1387"/>
    </location>
</feature>
<feature type="domain" description="GLTSCR protein conserved" evidence="2">
    <location>
        <begin position="618"/>
        <end position="715"/>
    </location>
</feature>
<feature type="region of interest" description="Disordered" evidence="1">
    <location>
        <begin position="90"/>
        <end position="116"/>
    </location>
</feature>
<feature type="compositionally biased region" description="Polar residues" evidence="1">
    <location>
        <begin position="422"/>
        <end position="439"/>
    </location>
</feature>
<evidence type="ECO:0000313" key="3">
    <source>
        <dbReference type="Proteomes" id="UP000887569"/>
    </source>
</evidence>
<feature type="region of interest" description="Disordered" evidence="1">
    <location>
        <begin position="858"/>
        <end position="1081"/>
    </location>
</feature>
<feature type="compositionally biased region" description="Low complexity" evidence="1">
    <location>
        <begin position="446"/>
        <end position="456"/>
    </location>
</feature>
<dbReference type="Pfam" id="PF15249">
    <property type="entry name" value="GLTSCR1"/>
    <property type="match status" value="1"/>
</dbReference>
<organism evidence="3 4">
    <name type="scientific">Parascaris univalens</name>
    <name type="common">Nematode worm</name>
    <dbReference type="NCBI Taxonomy" id="6257"/>
    <lineage>
        <taxon>Eukaryota</taxon>
        <taxon>Metazoa</taxon>
        <taxon>Ecdysozoa</taxon>
        <taxon>Nematoda</taxon>
        <taxon>Chromadorea</taxon>
        <taxon>Rhabditida</taxon>
        <taxon>Spirurina</taxon>
        <taxon>Ascaridomorpha</taxon>
        <taxon>Ascaridoidea</taxon>
        <taxon>Ascarididae</taxon>
        <taxon>Parascaris</taxon>
    </lineage>
</organism>